<dbReference type="Proteomes" id="UP000050794">
    <property type="component" value="Unassembled WGS sequence"/>
</dbReference>
<dbReference type="WBParaSite" id="TCNE_0000608601-mRNA-1">
    <property type="protein sequence ID" value="TCNE_0000608601-mRNA-1"/>
    <property type="gene ID" value="TCNE_0000608601"/>
</dbReference>
<evidence type="ECO:0000313" key="1">
    <source>
        <dbReference type="EMBL" id="VDM37371.1"/>
    </source>
</evidence>
<reference evidence="3" key="1">
    <citation type="submission" date="2016-06" db="UniProtKB">
        <authorList>
            <consortium name="WormBaseParasite"/>
        </authorList>
    </citation>
    <scope>IDENTIFICATION</scope>
</reference>
<sequence length="44" mass="4870">MLIQKCHITCLDNVHFSHSLLAKSVAGRCIFEISALPNGLLLVY</sequence>
<reference evidence="1 2" key="2">
    <citation type="submission" date="2018-11" db="EMBL/GenBank/DDBJ databases">
        <authorList>
            <consortium name="Pathogen Informatics"/>
        </authorList>
    </citation>
    <scope>NUCLEOTIDE SEQUENCE [LARGE SCALE GENOMIC DNA]</scope>
</reference>
<accession>A0A183UC66</accession>
<evidence type="ECO:0000313" key="3">
    <source>
        <dbReference type="WBParaSite" id="TCNE_0000608601-mRNA-1"/>
    </source>
</evidence>
<organism evidence="2 3">
    <name type="scientific">Toxocara canis</name>
    <name type="common">Canine roundworm</name>
    <dbReference type="NCBI Taxonomy" id="6265"/>
    <lineage>
        <taxon>Eukaryota</taxon>
        <taxon>Metazoa</taxon>
        <taxon>Ecdysozoa</taxon>
        <taxon>Nematoda</taxon>
        <taxon>Chromadorea</taxon>
        <taxon>Rhabditida</taxon>
        <taxon>Spirurina</taxon>
        <taxon>Ascaridomorpha</taxon>
        <taxon>Ascaridoidea</taxon>
        <taxon>Toxocaridae</taxon>
        <taxon>Toxocara</taxon>
    </lineage>
</organism>
<name>A0A183UC66_TOXCA</name>
<keyword evidence="2" id="KW-1185">Reference proteome</keyword>
<proteinExistence type="predicted"/>
<dbReference type="AlphaFoldDB" id="A0A183UC66"/>
<evidence type="ECO:0000313" key="2">
    <source>
        <dbReference type="Proteomes" id="UP000050794"/>
    </source>
</evidence>
<dbReference type="EMBL" id="UYWY01019436">
    <property type="protein sequence ID" value="VDM37371.1"/>
    <property type="molecule type" value="Genomic_DNA"/>
</dbReference>
<gene>
    <name evidence="1" type="ORF">TCNE_LOCUS6086</name>
</gene>
<protein>
    <submittedName>
        <fullName evidence="3">ABC transporter ATP-binding protein</fullName>
    </submittedName>
</protein>